<dbReference type="Pfam" id="PF25234">
    <property type="entry name" value="Periphilin_C"/>
    <property type="match status" value="1"/>
</dbReference>
<dbReference type="GO" id="GO:0097355">
    <property type="term" value="P:protein localization to heterochromatin"/>
    <property type="evidence" value="ECO:0007669"/>
    <property type="project" value="TreeGrafter"/>
</dbReference>
<dbReference type="GO" id="GO:0045814">
    <property type="term" value="P:negative regulation of gene expression, epigenetic"/>
    <property type="evidence" value="ECO:0007669"/>
    <property type="project" value="TreeGrafter"/>
</dbReference>
<dbReference type="Ensembl" id="ENSPFOT00000029366.1">
    <property type="protein sequence ID" value="ENSPFOP00000030022.1"/>
    <property type="gene ID" value="ENSPFOG00000005469.2"/>
</dbReference>
<dbReference type="EMBL" id="AYCK01002246">
    <property type="status" value="NOT_ANNOTATED_CDS"/>
    <property type="molecule type" value="Genomic_DNA"/>
</dbReference>
<reference evidence="3" key="2">
    <citation type="submission" date="2025-08" db="UniProtKB">
        <authorList>
            <consortium name="Ensembl"/>
        </authorList>
    </citation>
    <scope>IDENTIFICATION</scope>
</reference>
<feature type="region of interest" description="Disordered" evidence="1">
    <location>
        <begin position="171"/>
        <end position="217"/>
    </location>
</feature>
<feature type="compositionally biased region" description="Basic and acidic residues" evidence="1">
    <location>
        <begin position="180"/>
        <end position="192"/>
    </location>
</feature>
<dbReference type="PANTHER" id="PTHR15836">
    <property type="entry name" value="PERIPHILIN 1"/>
    <property type="match status" value="1"/>
</dbReference>
<feature type="compositionally biased region" description="Basic and acidic residues" evidence="1">
    <location>
        <begin position="45"/>
        <end position="55"/>
    </location>
</feature>
<evidence type="ECO:0000256" key="1">
    <source>
        <dbReference type="SAM" id="MobiDB-lite"/>
    </source>
</evidence>
<dbReference type="OMA" id="EAYEEHF"/>
<dbReference type="AlphaFoldDB" id="A0A096MF31"/>
<feature type="region of interest" description="Disordered" evidence="1">
    <location>
        <begin position="238"/>
        <end position="285"/>
    </location>
</feature>
<dbReference type="PANTHER" id="PTHR15836:SF4">
    <property type="entry name" value="PERIPHILIN-1"/>
    <property type="match status" value="1"/>
</dbReference>
<evidence type="ECO:0000259" key="2">
    <source>
        <dbReference type="Pfam" id="PF25234"/>
    </source>
</evidence>
<proteinExistence type="predicted"/>
<keyword evidence="4" id="KW-1185">Reference proteome</keyword>
<feature type="region of interest" description="Disordered" evidence="1">
    <location>
        <begin position="37"/>
        <end position="159"/>
    </location>
</feature>
<reference evidence="3" key="3">
    <citation type="submission" date="2025-09" db="UniProtKB">
        <authorList>
            <consortium name="Ensembl"/>
        </authorList>
    </citation>
    <scope>IDENTIFICATION</scope>
</reference>
<reference evidence="4" key="1">
    <citation type="submission" date="2013-10" db="EMBL/GenBank/DDBJ databases">
        <authorList>
            <person name="Schartl M."/>
            <person name="Warren W."/>
        </authorList>
    </citation>
    <scope>NUCLEOTIDE SEQUENCE [LARGE SCALE GENOMIC DNA]</scope>
    <source>
        <strain evidence="4">female</strain>
    </source>
</reference>
<dbReference type="CDD" id="cd22896">
    <property type="entry name" value="periphilin-like"/>
    <property type="match status" value="1"/>
</dbReference>
<feature type="domain" description="Periphilin-1 C-terminal" evidence="2">
    <location>
        <begin position="278"/>
        <end position="357"/>
    </location>
</feature>
<dbReference type="GO" id="GO:0045892">
    <property type="term" value="P:negative regulation of DNA-templated transcription"/>
    <property type="evidence" value="ECO:0007669"/>
    <property type="project" value="InterPro"/>
</dbReference>
<dbReference type="GeneTree" id="ENSGT00390000016228"/>
<feature type="compositionally biased region" description="Low complexity" evidence="1">
    <location>
        <begin position="261"/>
        <end position="276"/>
    </location>
</feature>
<evidence type="ECO:0000313" key="4">
    <source>
        <dbReference type="Proteomes" id="UP000028760"/>
    </source>
</evidence>
<evidence type="ECO:0000313" key="3">
    <source>
        <dbReference type="Ensembl" id="ENSPFOP00000030022.1"/>
    </source>
</evidence>
<sequence length="366" mass="41772">AYQHGRKSIREAYEERFAPTDAREVIVHRVVNIIDKRNPIPHPGLEFDRGYEDQRYLGPRSYQSGRGYHSEDGYPPDDSQYYDENPNYGSYRRNSSPHRNEASYPQQSYSRDDLRHQHSAKRPDFRNRSRGHNLRKRGRGSGPPPRTMQLGSDETKNDVLNLRCKEDYEDYRSSKSLVITRERSPGRREGHPPVRSGSSTNRSSSPDRDKGYTYQQKLGKRIPSVYWGGLSWDAQHLRGPPQLDSAEGSPHRSLSAKEKPSASAAETEEVAAASAEPKLTPEEDLKARRSEAIKAKVAEIEKNYRQDCETFRTVVKMLVDKEPSLDGLLQAPLDKNLLEIRQHCLDAIKSFVVELDEILEQPDATA</sequence>
<feature type="compositionally biased region" description="Basic residues" evidence="1">
    <location>
        <begin position="128"/>
        <end position="139"/>
    </location>
</feature>
<dbReference type="InterPro" id="IPR028851">
    <property type="entry name" value="Pphln1"/>
</dbReference>
<feature type="compositionally biased region" description="Basic and acidic residues" evidence="1">
    <location>
        <begin position="110"/>
        <end position="127"/>
    </location>
</feature>
<dbReference type="GO" id="GO:0005654">
    <property type="term" value="C:nucleoplasm"/>
    <property type="evidence" value="ECO:0007669"/>
    <property type="project" value="TreeGrafter"/>
</dbReference>
<organism evidence="3 4">
    <name type="scientific">Poecilia formosa</name>
    <name type="common">Amazon molly</name>
    <name type="synonym">Limia formosa</name>
    <dbReference type="NCBI Taxonomy" id="48698"/>
    <lineage>
        <taxon>Eukaryota</taxon>
        <taxon>Metazoa</taxon>
        <taxon>Chordata</taxon>
        <taxon>Craniata</taxon>
        <taxon>Vertebrata</taxon>
        <taxon>Euteleostomi</taxon>
        <taxon>Actinopterygii</taxon>
        <taxon>Neopterygii</taxon>
        <taxon>Teleostei</taxon>
        <taxon>Neoteleostei</taxon>
        <taxon>Acanthomorphata</taxon>
        <taxon>Ovalentaria</taxon>
        <taxon>Atherinomorphae</taxon>
        <taxon>Cyprinodontiformes</taxon>
        <taxon>Poeciliidae</taxon>
        <taxon>Poeciliinae</taxon>
        <taxon>Poecilia</taxon>
    </lineage>
</organism>
<protein>
    <submittedName>
        <fullName evidence="3">Periphilin 1</fullName>
    </submittedName>
</protein>
<name>A0A096MF31_POEFO</name>
<accession>A0A096MF31</accession>
<dbReference type="InterPro" id="IPR057603">
    <property type="entry name" value="Periphilin-1_C"/>
</dbReference>
<dbReference type="Proteomes" id="UP000028760">
    <property type="component" value="Unassembled WGS sequence"/>
</dbReference>